<evidence type="ECO:0000313" key="1">
    <source>
        <dbReference type="EMBL" id="RPD98365.1"/>
    </source>
</evidence>
<name>A0A3N4NRR1_9GAMM</name>
<evidence type="ECO:0000313" key="2">
    <source>
        <dbReference type="Proteomes" id="UP000281332"/>
    </source>
</evidence>
<dbReference type="AlphaFoldDB" id="A0A3N4NRR1"/>
<dbReference type="Proteomes" id="UP000281332">
    <property type="component" value="Unassembled WGS sequence"/>
</dbReference>
<keyword evidence="2" id="KW-1185">Reference proteome</keyword>
<dbReference type="EMBL" id="RMVG01000012">
    <property type="protein sequence ID" value="RPD98365.1"/>
    <property type="molecule type" value="Genomic_DNA"/>
</dbReference>
<sequence length="84" mass="9370">MRTDTHLIFEVRSRPQRAMQNACGAQGLTNRQSLGSVSAATRPRKPLGWLSKGLLRLKKRRIAQLMVSRHEKSVFPLASAAACR</sequence>
<organism evidence="1 2">
    <name type="scientific">Candidatus Pantoea deserta</name>
    <dbReference type="NCBI Taxonomy" id="1869313"/>
    <lineage>
        <taxon>Bacteria</taxon>
        <taxon>Pseudomonadati</taxon>
        <taxon>Pseudomonadota</taxon>
        <taxon>Gammaproteobacteria</taxon>
        <taxon>Enterobacterales</taxon>
        <taxon>Erwiniaceae</taxon>
        <taxon>Pantoea</taxon>
    </lineage>
</organism>
<gene>
    <name evidence="1" type="ORF">BBB56_15220</name>
</gene>
<protein>
    <submittedName>
        <fullName evidence="1">Uncharacterized protein</fullName>
    </submittedName>
</protein>
<reference evidence="1 2" key="1">
    <citation type="submission" date="2018-11" db="EMBL/GenBank/DDBJ databases">
        <title>Whole genome sequencing of Pantoea sp. RIT388.</title>
        <authorList>
            <person name="Gan H.M."/>
            <person name="Hudson A.O."/>
        </authorList>
    </citation>
    <scope>NUCLEOTIDE SEQUENCE [LARGE SCALE GENOMIC DNA]</scope>
    <source>
        <strain evidence="1 2">RIT388</strain>
    </source>
</reference>
<proteinExistence type="predicted"/>
<comment type="caution">
    <text evidence="1">The sequence shown here is derived from an EMBL/GenBank/DDBJ whole genome shotgun (WGS) entry which is preliminary data.</text>
</comment>
<accession>A0A3N4NRR1</accession>